<name>A0A067K6K9_JATCU</name>
<reference evidence="1 2" key="1">
    <citation type="journal article" date="2014" name="PLoS ONE">
        <title>Global Analysis of Gene Expression Profiles in Physic Nut (Jatropha curcas L.) Seedlings Exposed to Salt Stress.</title>
        <authorList>
            <person name="Zhang L."/>
            <person name="Zhang C."/>
            <person name="Wu P."/>
            <person name="Chen Y."/>
            <person name="Li M."/>
            <person name="Jiang H."/>
            <person name="Wu G."/>
        </authorList>
    </citation>
    <scope>NUCLEOTIDE SEQUENCE [LARGE SCALE GENOMIC DNA]</scope>
    <source>
        <strain evidence="2">cv. GZQX0401</strain>
        <tissue evidence="1">Young leaves</tissue>
    </source>
</reference>
<sequence length="402" mass="46140">MVVENVAELLTGGTVIDPMTQPISHGMKLCAFILDVGNPFSLLLDLPNHLYGGTTKLRTLDRPGSRASLRATIGIEPTIFDKRVRYESIIAHYEEMPQERVEEMDVDVVVRAFLFYLLSTALFTNHGNYADWHCCHPYKGLDVTRQHRYELVSTRSFLCRPCLALMLPLMRRLFPEAGLGVQQEAVVGYLHRRLLLPELFYDMYYYHRERVYEWDLSSKKRRVPHDVPYCMLSTRSIKLEQDIATALEPRWRATIWLLLCLAHMPYLCRPSCRFMSLHWLSLTLLLSNIRRGSDSEAPDTTIIISKLEHGPGASFSFISERIGWTAQGMLETHLVSPYRMTPPRATPMCLVLTIMRCVSYMKQRASSWLRRGSQTSTYLSVIVEEIEESGSDDSEETASYAS</sequence>
<proteinExistence type="predicted"/>
<accession>A0A067K6K9</accession>
<dbReference type="AlphaFoldDB" id="A0A067K6K9"/>
<evidence type="ECO:0000313" key="2">
    <source>
        <dbReference type="Proteomes" id="UP000027138"/>
    </source>
</evidence>
<evidence type="ECO:0008006" key="3">
    <source>
        <dbReference type="Google" id="ProtNLM"/>
    </source>
</evidence>
<gene>
    <name evidence="1" type="ORF">JCGZ_16219</name>
</gene>
<keyword evidence="2" id="KW-1185">Reference proteome</keyword>
<organism evidence="1 2">
    <name type="scientific">Jatropha curcas</name>
    <name type="common">Barbados nut</name>
    <dbReference type="NCBI Taxonomy" id="180498"/>
    <lineage>
        <taxon>Eukaryota</taxon>
        <taxon>Viridiplantae</taxon>
        <taxon>Streptophyta</taxon>
        <taxon>Embryophyta</taxon>
        <taxon>Tracheophyta</taxon>
        <taxon>Spermatophyta</taxon>
        <taxon>Magnoliopsida</taxon>
        <taxon>eudicotyledons</taxon>
        <taxon>Gunneridae</taxon>
        <taxon>Pentapetalae</taxon>
        <taxon>rosids</taxon>
        <taxon>fabids</taxon>
        <taxon>Malpighiales</taxon>
        <taxon>Euphorbiaceae</taxon>
        <taxon>Crotonoideae</taxon>
        <taxon>Jatropheae</taxon>
        <taxon>Jatropha</taxon>
    </lineage>
</organism>
<dbReference type="Proteomes" id="UP000027138">
    <property type="component" value="Unassembled WGS sequence"/>
</dbReference>
<protein>
    <recommendedName>
        <fullName evidence="3">Aminotransferase-like plant mobile domain-containing protein</fullName>
    </recommendedName>
</protein>
<dbReference type="EMBL" id="KK914653">
    <property type="protein sequence ID" value="KDP30663.1"/>
    <property type="molecule type" value="Genomic_DNA"/>
</dbReference>
<evidence type="ECO:0000313" key="1">
    <source>
        <dbReference type="EMBL" id="KDP30663.1"/>
    </source>
</evidence>